<organism evidence="2 3">
    <name type="scientific">Paraphoma chrysanthemicola</name>
    <dbReference type="NCBI Taxonomy" id="798071"/>
    <lineage>
        <taxon>Eukaryota</taxon>
        <taxon>Fungi</taxon>
        <taxon>Dikarya</taxon>
        <taxon>Ascomycota</taxon>
        <taxon>Pezizomycotina</taxon>
        <taxon>Dothideomycetes</taxon>
        <taxon>Pleosporomycetidae</taxon>
        <taxon>Pleosporales</taxon>
        <taxon>Pleosporineae</taxon>
        <taxon>Phaeosphaeriaceae</taxon>
        <taxon>Paraphoma</taxon>
    </lineage>
</organism>
<protein>
    <submittedName>
        <fullName evidence="2">Heterokaryon incompatibility protein-domain-containing protein</fullName>
    </submittedName>
</protein>
<name>A0A8K0QXN6_9PLEO</name>
<reference evidence="2" key="1">
    <citation type="journal article" date="2021" name="Nat. Commun.">
        <title>Genetic determinants of endophytism in the Arabidopsis root mycobiome.</title>
        <authorList>
            <person name="Mesny F."/>
            <person name="Miyauchi S."/>
            <person name="Thiergart T."/>
            <person name="Pickel B."/>
            <person name="Atanasova L."/>
            <person name="Karlsson M."/>
            <person name="Huettel B."/>
            <person name="Barry K.W."/>
            <person name="Haridas S."/>
            <person name="Chen C."/>
            <person name="Bauer D."/>
            <person name="Andreopoulos W."/>
            <person name="Pangilinan J."/>
            <person name="LaButti K."/>
            <person name="Riley R."/>
            <person name="Lipzen A."/>
            <person name="Clum A."/>
            <person name="Drula E."/>
            <person name="Henrissat B."/>
            <person name="Kohler A."/>
            <person name="Grigoriev I.V."/>
            <person name="Martin F.M."/>
            <person name="Hacquard S."/>
        </authorList>
    </citation>
    <scope>NUCLEOTIDE SEQUENCE</scope>
    <source>
        <strain evidence="2">MPI-SDFR-AT-0120</strain>
    </source>
</reference>
<proteinExistence type="predicted"/>
<evidence type="ECO:0000313" key="3">
    <source>
        <dbReference type="Proteomes" id="UP000813461"/>
    </source>
</evidence>
<dbReference type="OrthoDB" id="3695594at2759"/>
<dbReference type="Proteomes" id="UP000813461">
    <property type="component" value="Unassembled WGS sequence"/>
</dbReference>
<feature type="domain" description="Heterokaryon incompatibility" evidence="1">
    <location>
        <begin position="223"/>
        <end position="405"/>
    </location>
</feature>
<evidence type="ECO:0000259" key="1">
    <source>
        <dbReference type="Pfam" id="PF06985"/>
    </source>
</evidence>
<comment type="caution">
    <text evidence="2">The sequence shown here is derived from an EMBL/GenBank/DDBJ whole genome shotgun (WGS) entry which is preliminary data.</text>
</comment>
<evidence type="ECO:0000313" key="2">
    <source>
        <dbReference type="EMBL" id="KAH7077325.1"/>
    </source>
</evidence>
<dbReference type="EMBL" id="JAGMVJ010000018">
    <property type="protein sequence ID" value="KAH7077325.1"/>
    <property type="molecule type" value="Genomic_DNA"/>
</dbReference>
<dbReference type="AlphaFoldDB" id="A0A8K0QXN6"/>
<accession>A0A8K0QXN6</accession>
<dbReference type="Pfam" id="PF06985">
    <property type="entry name" value="HET"/>
    <property type="match status" value="1"/>
</dbReference>
<dbReference type="InterPro" id="IPR010730">
    <property type="entry name" value="HET"/>
</dbReference>
<sequence length="730" mass="82934">MSREEKRLCNSCSGRWDRLDFWHACPNKAQASEERWGGVYDQAFGSIKKARNCRLCRLIYKALTRLKGSSIPEDTRIYYSRFLFGDYESRSTASRDHGTTSSLNGPGESAWQRHFVNHLCVSTFPSASETKREHLEYIQEGMRPGEYYECLITLLQANEDYHNFLHGRPIGSTFDTRIAKKWMDECDKKHDSECSGQSTTRQPRRVINIKSRCIQHTPTPCSYIALSYRWPDPPGLMLKSANEDTLMKTNGLTHYSDVLHVVQDAIALVEKLGQNFLWVDALCIPQEGGRRDERLELERKDQINAMPDIYLGANLTIVACTDPNTENGLPGFRDGTRSSQKTAYTDTLAFAVTKPELFEAVDRVVVKRTVVKDADPGSTDGQGVGTRAVKVKGEDWNSRFWTFQEAALSRRLLIFTDGQVFFHCHGAMWKEDTHDAIPNEATVSQSSRQTEYRMTDLPHRNAPYWRNRSPLQPLPFLNWIEAVQLYTARTGSREEDFSKGLEFLKRQNRTFCCIPEGYFARALCFTTWEGERRNLNSPTWCWCRWKVPRGVSYEFGPDTIEAGPNNFIAAHFFKVVYDHTKCELDYIPIKPNATSLQDAAELSESRDKSVLPDRVAFAAPTLEGTLRLGPEGLRENCTISFAHPNSSSHTAKITFEANALLALDCGKEEGDQVTCARVGRAHDVGSKEIWLLVIEFEDKPVARRIGTATIPDSVWEEVGGGQEMTRIFLF</sequence>
<dbReference type="PANTHER" id="PTHR33112">
    <property type="entry name" value="DOMAIN PROTEIN, PUTATIVE-RELATED"/>
    <property type="match status" value="1"/>
</dbReference>
<gene>
    <name evidence="2" type="ORF">FB567DRAFT_535038</name>
</gene>
<dbReference type="PANTHER" id="PTHR33112:SF12">
    <property type="entry name" value="HETEROKARYON INCOMPATIBILITY DOMAIN-CONTAINING PROTEIN"/>
    <property type="match status" value="1"/>
</dbReference>
<keyword evidence="3" id="KW-1185">Reference proteome</keyword>